<evidence type="ECO:0000256" key="3">
    <source>
        <dbReference type="ARBA" id="ARBA00022475"/>
    </source>
</evidence>
<keyword evidence="10 11" id="KW-0472">Membrane</keyword>
<comment type="function">
    <text evidence="11">Transport of potassium into the cell. Likely operates as a K(+):H(+) symporter.</text>
</comment>
<dbReference type="RefSeq" id="WP_109931292.1">
    <property type="nucleotide sequence ID" value="NZ_QGNY01000006.1"/>
</dbReference>
<evidence type="ECO:0000256" key="5">
    <source>
        <dbReference type="ARBA" id="ARBA00022692"/>
    </source>
</evidence>
<comment type="similarity">
    <text evidence="11">Belongs to the HAK/KUP transporter (TC 2.A.72) family.</text>
</comment>
<evidence type="ECO:0000256" key="1">
    <source>
        <dbReference type="ARBA" id="ARBA00004141"/>
    </source>
</evidence>
<evidence type="ECO:0000256" key="10">
    <source>
        <dbReference type="ARBA" id="ARBA00023136"/>
    </source>
</evidence>
<evidence type="ECO:0000313" key="14">
    <source>
        <dbReference type="EMBL" id="PWS30675.1"/>
    </source>
</evidence>
<dbReference type="InterPro" id="IPR023051">
    <property type="entry name" value="Kup"/>
</dbReference>
<dbReference type="HAMAP" id="MF_01522">
    <property type="entry name" value="Kup"/>
    <property type="match status" value="1"/>
</dbReference>
<dbReference type="GO" id="GO:0005886">
    <property type="term" value="C:plasma membrane"/>
    <property type="evidence" value="ECO:0007669"/>
    <property type="project" value="UniProtKB-SubCell"/>
</dbReference>
<feature type="transmembrane region" description="Helical" evidence="11">
    <location>
        <begin position="153"/>
        <end position="172"/>
    </location>
</feature>
<feature type="transmembrane region" description="Helical" evidence="11">
    <location>
        <begin position="212"/>
        <end position="234"/>
    </location>
</feature>
<dbReference type="InterPro" id="IPR003855">
    <property type="entry name" value="K+_transporter"/>
</dbReference>
<keyword evidence="4 11" id="KW-0633">Potassium transport</keyword>
<dbReference type="Pfam" id="PF22776">
    <property type="entry name" value="K_trans_C"/>
    <property type="match status" value="1"/>
</dbReference>
<dbReference type="Pfam" id="PF02705">
    <property type="entry name" value="K_trans"/>
    <property type="match status" value="1"/>
</dbReference>
<accession>A0A317EVX5</accession>
<comment type="subcellular location">
    <subcellularLocation>
        <location evidence="11">Cell membrane</location>
        <topology evidence="11">Multi-pass membrane protein</topology>
    </subcellularLocation>
    <subcellularLocation>
        <location evidence="1">Membrane</location>
        <topology evidence="1">Multi-pass membrane protein</topology>
    </subcellularLocation>
</comment>
<dbReference type="PANTHER" id="PTHR30540">
    <property type="entry name" value="OSMOTIC STRESS POTASSIUM TRANSPORTER"/>
    <property type="match status" value="1"/>
</dbReference>
<evidence type="ECO:0000256" key="9">
    <source>
        <dbReference type="ARBA" id="ARBA00023065"/>
    </source>
</evidence>
<evidence type="ECO:0000256" key="2">
    <source>
        <dbReference type="ARBA" id="ARBA00022448"/>
    </source>
</evidence>
<organism evidence="14 15">
    <name type="scientific">Pedobacter paludis</name>
    <dbReference type="NCBI Taxonomy" id="2203212"/>
    <lineage>
        <taxon>Bacteria</taxon>
        <taxon>Pseudomonadati</taxon>
        <taxon>Bacteroidota</taxon>
        <taxon>Sphingobacteriia</taxon>
        <taxon>Sphingobacteriales</taxon>
        <taxon>Sphingobacteriaceae</taxon>
        <taxon>Pedobacter</taxon>
    </lineage>
</organism>
<evidence type="ECO:0000256" key="11">
    <source>
        <dbReference type="HAMAP-Rule" id="MF_01522"/>
    </source>
</evidence>
<evidence type="ECO:0000256" key="8">
    <source>
        <dbReference type="ARBA" id="ARBA00022989"/>
    </source>
</evidence>
<dbReference type="InterPro" id="IPR053951">
    <property type="entry name" value="K_trans_N"/>
</dbReference>
<evidence type="ECO:0000259" key="12">
    <source>
        <dbReference type="Pfam" id="PF02705"/>
    </source>
</evidence>
<sequence>MSNHKNVNALTAGGVLISLGIVFGDIGTSPLYTLNAIFTSILGVKKELINGVEKVVSLNQQAITADIVLGVLSCIIWTLTLQTTIKYVIITLRADNKGEGGIFSLFSLVRKKAKWLIVPAVVGGCALLADGVITPSITVTSAIEGLTNKFDVPVVPVVIAILTLLFIIQQFGTNLVGKLFGPVMFVWFTVLGVAGLLFIIKDFTILKALNPYYAVHLLASNSKAFVILGGVFLCTTGAEALYSDLGHCGRNNIRISWIFVKLTLILNYLGQGVWILQNESTFVPSSKMNPFFQIISSHFQVPMVILATMAAVIASQALISGSFTLISEAVRLNLWPKIKIVYPSVSKGQLYVPSINFMLWLGCCSIVFFWKESSKMDAAYGLSITIAMLMTTILVSVYLRSKRFPKYLIAIFISVYVIIEGTFLFSNLHKFSDGGWLTVLIGSALFTVMWSWFVARKIKNRFVKYVEIEDYYQILTELSVDESVPKYSSQLVYLTSANFKTEIESKIIYSIIQKEPKRADVYWLVHVDVMDEPYTLDYKVEFLIPGKLIRIDFRLGFRVEQRVNLLYRKVVEELVKNGEIDITSQYTSLNKHKIAGDFRFVLLEKHLSKFTKLSFYERTIMDYYFILKKLSLSEERSFGLDSSYVDVEKVPLIFVTPDDIELHRLPV</sequence>
<feature type="transmembrane region" description="Helical" evidence="11">
    <location>
        <begin position="382"/>
        <end position="400"/>
    </location>
</feature>
<feature type="transmembrane region" description="Helical" evidence="11">
    <location>
        <begin position="113"/>
        <end position="133"/>
    </location>
</feature>
<feature type="transmembrane region" description="Helical" evidence="11">
    <location>
        <begin position="67"/>
        <end position="92"/>
    </location>
</feature>
<proteinExistence type="inferred from homology"/>
<feature type="transmembrane region" description="Helical" evidence="11">
    <location>
        <begin position="297"/>
        <end position="330"/>
    </location>
</feature>
<keyword evidence="15" id="KW-1185">Reference proteome</keyword>
<comment type="catalytic activity">
    <reaction evidence="11">
        <text>K(+)(in) + H(+)(in) = K(+)(out) + H(+)(out)</text>
        <dbReference type="Rhea" id="RHEA:28490"/>
        <dbReference type="ChEBI" id="CHEBI:15378"/>
        <dbReference type="ChEBI" id="CHEBI:29103"/>
    </reaction>
</comment>
<dbReference type="GO" id="GO:0015293">
    <property type="term" value="F:symporter activity"/>
    <property type="evidence" value="ECO:0007669"/>
    <property type="project" value="UniProtKB-UniRule"/>
</dbReference>
<keyword evidence="7 11" id="KW-0630">Potassium</keyword>
<name>A0A317EVX5_9SPHI</name>
<evidence type="ECO:0000256" key="7">
    <source>
        <dbReference type="ARBA" id="ARBA00022958"/>
    </source>
</evidence>
<gene>
    <name evidence="11" type="primary">kup</name>
    <name evidence="14" type="ORF">DF947_17260</name>
</gene>
<feature type="transmembrane region" description="Helical" evidence="11">
    <location>
        <begin position="350"/>
        <end position="370"/>
    </location>
</feature>
<feature type="domain" description="K+ potassium transporter integral membrane" evidence="12">
    <location>
        <begin position="15"/>
        <end position="469"/>
    </location>
</feature>
<feature type="transmembrane region" description="Helical" evidence="11">
    <location>
        <begin position="434"/>
        <end position="455"/>
    </location>
</feature>
<protein>
    <recommendedName>
        <fullName evidence="11">Probable potassium transport system protein Kup</fullName>
    </recommendedName>
</protein>
<dbReference type="Proteomes" id="UP000245391">
    <property type="component" value="Unassembled WGS sequence"/>
</dbReference>
<dbReference type="AlphaFoldDB" id="A0A317EVX5"/>
<feature type="transmembrane region" description="Helical" evidence="11">
    <location>
        <begin position="407"/>
        <end position="428"/>
    </location>
</feature>
<feature type="transmembrane region" description="Helical" evidence="11">
    <location>
        <begin position="255"/>
        <end position="277"/>
    </location>
</feature>
<keyword evidence="2 11" id="KW-0813">Transport</keyword>
<keyword evidence="3 11" id="KW-1003">Cell membrane</keyword>
<keyword evidence="9 11" id="KW-0406">Ion transport</keyword>
<keyword evidence="6 11" id="KW-0769">Symport</keyword>
<feature type="transmembrane region" description="Helical" evidence="11">
    <location>
        <begin position="179"/>
        <end position="200"/>
    </location>
</feature>
<comment type="caution">
    <text evidence="14">The sequence shown here is derived from an EMBL/GenBank/DDBJ whole genome shotgun (WGS) entry which is preliminary data.</text>
</comment>
<dbReference type="InterPro" id="IPR053952">
    <property type="entry name" value="K_trans_C"/>
</dbReference>
<dbReference type="PANTHER" id="PTHR30540:SF83">
    <property type="entry name" value="K+ POTASSIUM TRANSPORTER"/>
    <property type="match status" value="1"/>
</dbReference>
<evidence type="ECO:0000259" key="13">
    <source>
        <dbReference type="Pfam" id="PF22776"/>
    </source>
</evidence>
<keyword evidence="8 11" id="KW-1133">Transmembrane helix</keyword>
<dbReference type="GO" id="GO:0015079">
    <property type="term" value="F:potassium ion transmembrane transporter activity"/>
    <property type="evidence" value="ECO:0007669"/>
    <property type="project" value="UniProtKB-UniRule"/>
</dbReference>
<evidence type="ECO:0000313" key="15">
    <source>
        <dbReference type="Proteomes" id="UP000245391"/>
    </source>
</evidence>
<reference evidence="15" key="1">
    <citation type="submission" date="2018-05" db="EMBL/GenBank/DDBJ databases">
        <title>Pedobacter paludis sp. nov., isolated from wetland soil.</title>
        <authorList>
            <person name="Zhang Y."/>
        </authorList>
    </citation>
    <scope>NUCLEOTIDE SEQUENCE [LARGE SCALE GENOMIC DNA]</scope>
    <source>
        <strain evidence="15">R-8</strain>
    </source>
</reference>
<evidence type="ECO:0000256" key="4">
    <source>
        <dbReference type="ARBA" id="ARBA00022538"/>
    </source>
</evidence>
<evidence type="ECO:0000256" key="6">
    <source>
        <dbReference type="ARBA" id="ARBA00022847"/>
    </source>
</evidence>
<feature type="domain" description="K+ potassium transporter C-terminal" evidence="13">
    <location>
        <begin position="490"/>
        <end position="645"/>
    </location>
</feature>
<dbReference type="OrthoDB" id="9805577at2"/>
<keyword evidence="5 11" id="KW-0812">Transmembrane</keyword>
<dbReference type="EMBL" id="QGNY01000006">
    <property type="protein sequence ID" value="PWS30675.1"/>
    <property type="molecule type" value="Genomic_DNA"/>
</dbReference>